<evidence type="ECO:0000313" key="3">
    <source>
        <dbReference type="Proteomes" id="UP000198104"/>
    </source>
</evidence>
<dbReference type="Gene3D" id="3.30.160.710">
    <property type="match status" value="2"/>
</dbReference>
<dbReference type="AlphaFoldDB" id="A0A254Q9W7"/>
<gene>
    <name evidence="2" type="ORF">CBI30_02610</name>
</gene>
<evidence type="ECO:0000259" key="1">
    <source>
        <dbReference type="Pfam" id="PF18676"/>
    </source>
</evidence>
<dbReference type="InterPro" id="IPR041286">
    <property type="entry name" value="MBG_2"/>
</dbReference>
<sequence length="249" mass="24927">ASGNYTFALINGTLRITPATLTVTTDASSKVYGAALPVFTGSMSGLVAGGTTPTASYSSTATSASNVGDYSINANLTADTNYSVSVVAGQLTVTKATLTATANDASKVFGTTNPALSVSLVGFVNGDTASTTAGLTASTANSTATTSTPVGTSAITVAAGTANNYNITPVAGVLTITSVPVVIPVQAKVPVAPFNNQYQGIIILEATSPQDYSKEAVSGGGVSRDDNNLALLTLPKIKFNSLDDKEKAL</sequence>
<comment type="caution">
    <text evidence="2">The sequence shown here is derived from an EMBL/GenBank/DDBJ whole genome shotgun (WGS) entry which is preliminary data.</text>
</comment>
<dbReference type="Pfam" id="PF18676">
    <property type="entry name" value="MBG_2"/>
    <property type="match status" value="2"/>
</dbReference>
<name>A0A254Q9W7_9BURK</name>
<feature type="domain" description="MBG" evidence="1">
    <location>
        <begin position="98"/>
        <end position="175"/>
    </location>
</feature>
<evidence type="ECO:0000313" key="2">
    <source>
        <dbReference type="EMBL" id="OWS72312.1"/>
    </source>
</evidence>
<feature type="non-terminal residue" evidence="2">
    <location>
        <position position="1"/>
    </location>
</feature>
<organism evidence="2 3">
    <name type="scientific">Polynucleobacter aenigmaticus</name>
    <dbReference type="NCBI Taxonomy" id="1743164"/>
    <lineage>
        <taxon>Bacteria</taxon>
        <taxon>Pseudomonadati</taxon>
        <taxon>Pseudomonadota</taxon>
        <taxon>Betaproteobacteria</taxon>
        <taxon>Burkholderiales</taxon>
        <taxon>Burkholderiaceae</taxon>
        <taxon>Polynucleobacter</taxon>
    </lineage>
</organism>
<dbReference type="RefSeq" id="WP_169711242.1">
    <property type="nucleotide sequence ID" value="NZ_NGUO01000003.1"/>
</dbReference>
<reference evidence="2 3" key="1">
    <citation type="submission" date="2017-05" db="EMBL/GenBank/DDBJ databases">
        <title>Polynucleobacter sp. MWH-K35W1 isolated from the permanently anoxic monimolimnion of a meromictic lake.</title>
        <authorList>
            <person name="Hahn M.W."/>
        </authorList>
    </citation>
    <scope>NUCLEOTIDE SEQUENCE [LARGE SCALE GENOMIC DNA]</scope>
    <source>
        <strain evidence="2 3">MWH-K35W1</strain>
    </source>
</reference>
<protein>
    <recommendedName>
        <fullName evidence="1">MBG domain-containing protein</fullName>
    </recommendedName>
</protein>
<dbReference type="EMBL" id="NGUO01000003">
    <property type="protein sequence ID" value="OWS72312.1"/>
    <property type="molecule type" value="Genomic_DNA"/>
</dbReference>
<dbReference type="Proteomes" id="UP000198104">
    <property type="component" value="Unassembled WGS sequence"/>
</dbReference>
<feature type="domain" description="MBG" evidence="1">
    <location>
        <begin position="21"/>
        <end position="92"/>
    </location>
</feature>
<accession>A0A254Q9W7</accession>
<keyword evidence="3" id="KW-1185">Reference proteome</keyword>
<proteinExistence type="predicted"/>